<accession>W9X918</accession>
<sequence>MASAEQSHPGITTATTSPSHEHGGIPYSNGSFPSSFNRDSPNSDQAFTSLQFEDTPLSGDQSEAQTQFTDLRNPNNQTDEAYAQLKNLAAGRYTSCSDKPLKYRVPPQSWYGLLVDPEFERLREAFNFKISYDVSESVLTIFPMSGRRHAILVDWVIERAVLAKHGLEPAIRQRFQVTSNLEFGEFEGEWDGSMKTPDILLEWVQDQDRGFKAHTIVEVASSQTKDALIKLVHDYLSGSPDISRVVLLDITEDPAYRSPDNIGAQGLKDVQAADLHCESDQGPVWHNGVQWVGRTTISWEVWERHAVTGEPECLFSTTFVPEHNGSPLPFFEIPSTIATGVQPVTVQAADVEILRNTLLKPAIYGEARRRMRKFIKKEAQIADNAAKAAEQETHAEERERANQERAARQQARRGY</sequence>
<keyword evidence="3" id="KW-1185">Reference proteome</keyword>
<feature type="region of interest" description="Disordered" evidence="1">
    <location>
        <begin position="382"/>
        <end position="415"/>
    </location>
</feature>
<proteinExistence type="predicted"/>
<reference evidence="2 3" key="1">
    <citation type="submission" date="2013-03" db="EMBL/GenBank/DDBJ databases">
        <title>The Genome Sequence of Capronia epimyces CBS 606.96.</title>
        <authorList>
            <consortium name="The Broad Institute Genomics Platform"/>
            <person name="Cuomo C."/>
            <person name="de Hoog S."/>
            <person name="Gorbushina A."/>
            <person name="Walker B."/>
            <person name="Young S.K."/>
            <person name="Zeng Q."/>
            <person name="Gargeya S."/>
            <person name="Fitzgerald M."/>
            <person name="Haas B."/>
            <person name="Abouelleil A."/>
            <person name="Allen A.W."/>
            <person name="Alvarado L."/>
            <person name="Arachchi H.M."/>
            <person name="Berlin A.M."/>
            <person name="Chapman S.B."/>
            <person name="Gainer-Dewar J."/>
            <person name="Goldberg J."/>
            <person name="Griggs A."/>
            <person name="Gujja S."/>
            <person name="Hansen M."/>
            <person name="Howarth C."/>
            <person name="Imamovic A."/>
            <person name="Ireland A."/>
            <person name="Larimer J."/>
            <person name="McCowan C."/>
            <person name="Murphy C."/>
            <person name="Pearson M."/>
            <person name="Poon T.W."/>
            <person name="Priest M."/>
            <person name="Roberts A."/>
            <person name="Saif S."/>
            <person name="Shea T."/>
            <person name="Sisk P."/>
            <person name="Sykes S."/>
            <person name="Wortman J."/>
            <person name="Nusbaum C."/>
            <person name="Birren B."/>
        </authorList>
    </citation>
    <scope>NUCLEOTIDE SEQUENCE [LARGE SCALE GENOMIC DNA]</scope>
    <source>
        <strain evidence="2 3">CBS 606.96</strain>
    </source>
</reference>
<feature type="region of interest" description="Disordered" evidence="1">
    <location>
        <begin position="1"/>
        <end position="46"/>
    </location>
</feature>
<dbReference type="RefSeq" id="XP_007738395.1">
    <property type="nucleotide sequence ID" value="XM_007740205.1"/>
</dbReference>
<dbReference type="Proteomes" id="UP000019478">
    <property type="component" value="Unassembled WGS sequence"/>
</dbReference>
<evidence type="ECO:0000313" key="3">
    <source>
        <dbReference type="Proteomes" id="UP000019478"/>
    </source>
</evidence>
<dbReference type="eggNOG" id="ENOG502RPTR">
    <property type="taxonomic scope" value="Eukaryota"/>
</dbReference>
<organism evidence="2 3">
    <name type="scientific">Capronia epimyces CBS 606.96</name>
    <dbReference type="NCBI Taxonomy" id="1182542"/>
    <lineage>
        <taxon>Eukaryota</taxon>
        <taxon>Fungi</taxon>
        <taxon>Dikarya</taxon>
        <taxon>Ascomycota</taxon>
        <taxon>Pezizomycotina</taxon>
        <taxon>Eurotiomycetes</taxon>
        <taxon>Chaetothyriomycetidae</taxon>
        <taxon>Chaetothyriales</taxon>
        <taxon>Herpotrichiellaceae</taxon>
        <taxon>Capronia</taxon>
    </lineage>
</organism>
<dbReference type="EMBL" id="AMGY01000011">
    <property type="protein sequence ID" value="EXJ76957.1"/>
    <property type="molecule type" value="Genomic_DNA"/>
</dbReference>
<feature type="compositionally biased region" description="Polar residues" evidence="1">
    <location>
        <begin position="28"/>
        <end position="46"/>
    </location>
</feature>
<dbReference type="HOGENOM" id="CLU_058657_0_0_1"/>
<dbReference type="OrthoDB" id="76567at2759"/>
<protein>
    <submittedName>
        <fullName evidence="2">Uncharacterized protein</fullName>
    </submittedName>
</protein>
<feature type="compositionally biased region" description="Polar residues" evidence="1">
    <location>
        <begin position="1"/>
        <end position="18"/>
    </location>
</feature>
<gene>
    <name evidence="2" type="ORF">A1O3_10114</name>
</gene>
<comment type="caution">
    <text evidence="2">The sequence shown here is derived from an EMBL/GenBank/DDBJ whole genome shotgun (WGS) entry which is preliminary data.</text>
</comment>
<name>W9X918_9EURO</name>
<evidence type="ECO:0000313" key="2">
    <source>
        <dbReference type="EMBL" id="EXJ76957.1"/>
    </source>
</evidence>
<dbReference type="AlphaFoldDB" id="W9X918"/>
<feature type="compositionally biased region" description="Basic and acidic residues" evidence="1">
    <location>
        <begin position="389"/>
        <end position="407"/>
    </location>
</feature>
<dbReference type="GeneID" id="19174195"/>
<evidence type="ECO:0000256" key="1">
    <source>
        <dbReference type="SAM" id="MobiDB-lite"/>
    </source>
</evidence>